<dbReference type="InterPro" id="IPR011430">
    <property type="entry name" value="UTP20_N"/>
</dbReference>
<feature type="compositionally biased region" description="Acidic residues" evidence="1">
    <location>
        <begin position="1258"/>
        <end position="1269"/>
    </location>
</feature>
<dbReference type="Proteomes" id="UP000007264">
    <property type="component" value="Unassembled WGS sequence"/>
</dbReference>
<feature type="domain" description="U3 small nucleolar RNA-associated protein 20 N-terminal" evidence="2">
    <location>
        <begin position="973"/>
        <end position="1706"/>
    </location>
</feature>
<dbReference type="KEGG" id="csl:COCSUDRAFT_65634"/>
<feature type="region of interest" description="Disordered" evidence="1">
    <location>
        <begin position="1253"/>
        <end position="1292"/>
    </location>
</feature>
<keyword evidence="6" id="KW-1185">Reference proteome</keyword>
<dbReference type="PANTHER" id="PTHR17695">
    <property type="entry name" value="SMALL SUBUNIT PROCESSOME COMPONENT 20 HOMOLOG"/>
    <property type="match status" value="1"/>
</dbReference>
<feature type="compositionally biased region" description="Basic and acidic residues" evidence="1">
    <location>
        <begin position="936"/>
        <end position="948"/>
    </location>
</feature>
<dbReference type="GO" id="GO:0032040">
    <property type="term" value="C:small-subunit processome"/>
    <property type="evidence" value="ECO:0007669"/>
    <property type="project" value="TreeGrafter"/>
</dbReference>
<dbReference type="STRING" id="574566.I0YZQ7"/>
<feature type="domain" description="U3 small nucleolar RNA-associated protein 20" evidence="3">
    <location>
        <begin position="1979"/>
        <end position="2195"/>
    </location>
</feature>
<feature type="compositionally biased region" description="Basic residues" evidence="1">
    <location>
        <begin position="2930"/>
        <end position="2939"/>
    </location>
</feature>
<dbReference type="PANTHER" id="PTHR17695:SF11">
    <property type="entry name" value="SMALL SUBUNIT PROCESSOME COMPONENT 20 HOMOLOG"/>
    <property type="match status" value="1"/>
</dbReference>
<evidence type="ECO:0000259" key="3">
    <source>
        <dbReference type="Pfam" id="PF20416"/>
    </source>
</evidence>
<feature type="region of interest" description="Disordered" evidence="1">
    <location>
        <begin position="393"/>
        <end position="422"/>
    </location>
</feature>
<proteinExistence type="predicted"/>
<protein>
    <submittedName>
        <fullName evidence="5">ARM repeat-containing protein</fullName>
    </submittedName>
</protein>
<name>I0YZQ7_COCSC</name>
<comment type="caution">
    <text evidence="5">The sequence shown here is derived from an EMBL/GenBank/DDBJ whole genome shotgun (WGS) entry which is preliminary data.</text>
</comment>
<dbReference type="Pfam" id="PF23099">
    <property type="entry name" value="UTP20_C"/>
    <property type="match status" value="2"/>
</dbReference>
<dbReference type="Pfam" id="PF07539">
    <property type="entry name" value="UTP20_N"/>
    <property type="match status" value="1"/>
</dbReference>
<dbReference type="GeneID" id="17042366"/>
<evidence type="ECO:0000313" key="5">
    <source>
        <dbReference type="EMBL" id="EIE23876.1"/>
    </source>
</evidence>
<dbReference type="GO" id="GO:0030686">
    <property type="term" value="C:90S preribosome"/>
    <property type="evidence" value="ECO:0007669"/>
    <property type="project" value="TreeGrafter"/>
</dbReference>
<sequence>MADYDSDGGDGNLQEAPRKRQKRFTFKNFAQRVAEVDVDVYRRPPVRAEPLPGSSSFFHEELQKMRELHTTADFLQAAAALNPLVQTLPQLVHHKDAVVGILLGAVRMDAALSLDPVLALLSVLARDLQEDCVPYAPRIIDSLMDLVEQGADREPELLQHVFGCLSSLFRHLVRHLAADLAAMLARTARLRYHRAEHVRLLAAQSTGFLFRHAGQRALKSGMRAVFAEHALRPSEERAHGAGLLLAESVVGVGNGLHSKAAVLLPLLLREDLLDRSDLKPATEVGRVPSREALRERAAVVVEIALDRLLEHGRRGKLAPLWDTALDETDARLRSLEASAGSERAAASASAARAVLTLAQMTEYIRGSRVEDYAPLFALTTRLGSIIAAHPAGADSTITHPGGGDESADAHPASNDDSAGSLPGVGTASLPGAALRLVAAVIGGHGKDVGASAGLSAISRAVPGWAPLLTHAPIDEVLQFVRQILHGAGAGPAAAAALGPLLLGALGRAIVSGNAAQRSRALPLLVDACDALRPEASTISAGQDAVPLLMTAQPGGVRLAAFLRRLATEDDSPPAEAWAALRCLPHACEKPDQVVAICNMLLARTEAAMSQPEDIPSKTREGLVFLHAQALLLQARVQAGHAPARVHELAQPALQLLRSCTGSFHALATAADILDGCRASGNLLPEAQLLELLPLLAPNLNARSQSHRAAALKVLSSFQQPALPTSGNGQAAAAQERSDIFPRWAQIESQTCTLDNGRVAATAIVRMKTALEYGRVPSAQIGPLVRSLLGALHVRFSLLWAPTSEALATTLRTNADVAWPLVLESLRAWQAEFLSGAGRSHNPPEGPADGDESIELQTVQQRFSWHLEEGSVERSGGCTDAAMRMTNLLKALAAASAEALEPRSGDWVPLLLAYLGSRSPQAAEDAPADEAEGGSDEGDKADENRRRSGAEAGPSGLPGGQAGLPRTYVGARAWRALAKEWMGAVAGFKSLRGVQRWKELRAAIALQLLSNDPSLQQASLKCLKGFKLKYLGPYADRLLRLAADATLREELTAFPLARTADDAIQPEHRLGLTAVLVRVLWPKMRKRSGRLGGKGAPGSARAAILNFLTGLEPPELRPLLVLFLTPLGSGFAVTRTDGVAAAAGADTLFAEPWWAAELGRRDGGWWLSAVDSGALATLPGRVRVGFLNAAADLLRHLGHRLEAYLPEIVALLVSLLEGATSSLPKGAPAEDVHVSAPLAVTGQDAAADVHVDNASEGQSDADVDEAEEAMQVDGATEQADTAVPSSDPTRDTITDLKANSNLKAGEKAREADAGAREVRSSALRLLAALWTRFPAACDYSPVWPRFFGAIAPLLPRLLVEASAEKTPPLLEVLAAIAASPSLAPLLGDCASQVAASEDATCPVDICREAWASQHHLGSRLLQQTIAVLAAPHASEAARGAALGALESILDLGPSYADVILRLHTKDLLESLRALVAAAAASNGGARPKRLRPGVKVAPRGPTRTDALRALSILERIAAGGAAAGADMALQLSDALLPILAPGGGRAGKRGDEAAAVRVLGVLAAVWSQSAEAGGGIPEAHLWRYAAALAPLAGSLSSREARGAHTAAFESLGRLLPPLQRSARLLSGLNAMSATEIDAPDYDARLGAYAELNPTTWAAMRATEALPLLHAALADVRNGEDLAARAAASQALSRLISAAAAFGDDKDEAVTAATSSVEAAVEADPPALAGGSGAEGEVLATGGSDDSSAAAGGDIRVVAERVLYSQLKRTLAMPSLAVRQEHVDLLRQLVRAFPTRFQDLLKLTDADPELDFFNNVAHLQLHRRSRAFYRLKKAAEEGSLGAGALLGIAVPLLQQVIVEGKEGEGAGHERKEKDRDREANVSAAAVEALGAVAGSLDWTHYRELLNIFMRVMQRNEGKAVIRAVCVIIDAFHFPTAADAAMTSAEGGDDITADISADSAEIETTLTKRVLPALQMHLVNKEREAVRAPVALAVVKLLKHLPPASARAALPAALQKVANLLKLRLQRIRDDARTVLVAMVAELGADYAHFAIDTLRSALPRRGYMGHVQCYTVHAIVQALLKDAAPGALDGVMEDVLEVIEAEVWGEIGEEKEAGAFAGGCKEAKRARGVDSYQLLAQGVTFRTHIAPLLQPVTERLGRASSPAVRAKLQALLQAAVQGIAVNPTVTTEDLFIFVHGAMDAGLAAEEAARAAAAAAAEAAGQASADGAMQEAGDGGSRHQHLMVDAALRLLLRALRRGNATSDRSPQNLGMLDGLLPVLARALKSRHAAVAEKALRCLALLAPLPLPGLPDAAPEAGAAVMAMLRSAPDSNAPLAQEGFKLLAALLRSCESYKPTQGQLRALLATAFVDVEAAANTVAAFNLLKAILARRLMLEEVYQLMKRVQELMISSHSASVRAQCSAILLMFLLDYPLGEQRLEHHLDFLVANLEFEHESGREAAIDAMIAVIQKFPEEVLVKKDRASAFFLPLVARLVSDPSPKCRALVGRALKALLSRANPVQLDRFASMCQKWLEGADPRLGRSGAQTLGIMAETEGARFGHRVPILLPQLLSTLQAHSQEESGAVLCTEAENIAQGWQVCYACLLLLEKIVGSSPAQVQWSAGRREVRQIWLQLPPLLTHRHLWVRKAASRLLGLAFAESTIGEGLLAEEEAAPGRLAFLLFIQLEAEAADDALLSQATKNLVFLAPRLLATDTAAGRVPAAGKSINLSSVANSGPAADTAKIGNGAAGGPGGADVADDADLDADLDDAIEEAAEGEGRSALTLHGLVRRMARLADDRAWPRQAARLAALRFAAALGSRLGKESVVPYLPSVLLPLYRITESNAANSDEVKALAEEVLAHLRTVAGPEALLAAYNRARQHVSDLRSERRRQKALQALVDPEAAAKARMRKQERRSAGRRKALEEVRRMRSAGVAVKHKTKRAHGSRSAAGA</sequence>
<dbReference type="SUPFAM" id="SSF48371">
    <property type="entry name" value="ARM repeat"/>
    <property type="match status" value="2"/>
</dbReference>
<feature type="region of interest" description="Disordered" evidence="1">
    <location>
        <begin position="918"/>
        <end position="962"/>
    </location>
</feature>
<dbReference type="InterPro" id="IPR011989">
    <property type="entry name" value="ARM-like"/>
</dbReference>
<feature type="domain" description="U3 small nucleolar RNA-associated protein 20 C-terminal" evidence="4">
    <location>
        <begin position="2800"/>
        <end position="2915"/>
    </location>
</feature>
<evidence type="ECO:0000256" key="1">
    <source>
        <dbReference type="SAM" id="MobiDB-lite"/>
    </source>
</evidence>
<reference evidence="5 6" key="1">
    <citation type="journal article" date="2012" name="Genome Biol.">
        <title>The genome of the polar eukaryotic microalga coccomyxa subellipsoidea reveals traits of cold adaptation.</title>
        <authorList>
            <person name="Blanc G."/>
            <person name="Agarkova I."/>
            <person name="Grimwood J."/>
            <person name="Kuo A."/>
            <person name="Brueggeman A."/>
            <person name="Dunigan D."/>
            <person name="Gurnon J."/>
            <person name="Ladunga I."/>
            <person name="Lindquist E."/>
            <person name="Lucas S."/>
            <person name="Pangilinan J."/>
            <person name="Proschold T."/>
            <person name="Salamov A."/>
            <person name="Schmutz J."/>
            <person name="Weeks D."/>
            <person name="Yamada T."/>
            <person name="Claverie J.M."/>
            <person name="Grigoriev I."/>
            <person name="Van Etten J."/>
            <person name="Lomsadze A."/>
            <person name="Borodovsky M."/>
        </authorList>
    </citation>
    <scope>NUCLEOTIDE SEQUENCE [LARGE SCALE GENOMIC DNA]</scope>
    <source>
        <strain evidence="5 6">C-169</strain>
    </source>
</reference>
<feature type="region of interest" description="Disordered" evidence="1">
    <location>
        <begin position="1"/>
        <end position="22"/>
    </location>
</feature>
<evidence type="ECO:0000259" key="4">
    <source>
        <dbReference type="Pfam" id="PF23099"/>
    </source>
</evidence>
<evidence type="ECO:0000259" key="2">
    <source>
        <dbReference type="Pfam" id="PF07539"/>
    </source>
</evidence>
<accession>I0YZQ7</accession>
<dbReference type="Pfam" id="PF20416">
    <property type="entry name" value="UTP20"/>
    <property type="match status" value="1"/>
</dbReference>
<feature type="region of interest" description="Disordered" evidence="1">
    <location>
        <begin position="1721"/>
        <end position="1747"/>
    </location>
</feature>
<feature type="compositionally biased region" description="Basic residues" evidence="1">
    <location>
        <begin position="2901"/>
        <end position="2914"/>
    </location>
</feature>
<feature type="region of interest" description="Disordered" evidence="1">
    <location>
        <begin position="2896"/>
        <end position="2946"/>
    </location>
</feature>
<dbReference type="Gene3D" id="1.25.10.10">
    <property type="entry name" value="Leucine-rich Repeat Variant"/>
    <property type="match status" value="4"/>
</dbReference>
<dbReference type="RefSeq" id="XP_005648420.1">
    <property type="nucleotide sequence ID" value="XM_005648363.1"/>
</dbReference>
<dbReference type="EMBL" id="AGSI01000006">
    <property type="protein sequence ID" value="EIE23876.1"/>
    <property type="molecule type" value="Genomic_DNA"/>
</dbReference>
<feature type="domain" description="U3 small nucleolar RNA-associated protein 20 C-terminal" evidence="4">
    <location>
        <begin position="2539"/>
        <end position="2707"/>
    </location>
</feature>
<evidence type="ECO:0000313" key="6">
    <source>
        <dbReference type="Proteomes" id="UP000007264"/>
    </source>
</evidence>
<dbReference type="OrthoDB" id="360653at2759"/>
<dbReference type="InterPro" id="IPR046523">
    <property type="entry name" value="UTP20_dom"/>
</dbReference>
<dbReference type="InterPro" id="IPR057525">
    <property type="entry name" value="UTP20_C"/>
</dbReference>
<dbReference type="InterPro" id="IPR016024">
    <property type="entry name" value="ARM-type_fold"/>
</dbReference>
<dbReference type="eggNOG" id="KOG1823">
    <property type="taxonomic scope" value="Eukaryota"/>
</dbReference>
<organism evidence="5 6">
    <name type="scientific">Coccomyxa subellipsoidea (strain C-169)</name>
    <name type="common">Green microalga</name>
    <dbReference type="NCBI Taxonomy" id="574566"/>
    <lineage>
        <taxon>Eukaryota</taxon>
        <taxon>Viridiplantae</taxon>
        <taxon>Chlorophyta</taxon>
        <taxon>core chlorophytes</taxon>
        <taxon>Trebouxiophyceae</taxon>
        <taxon>Trebouxiophyceae incertae sedis</taxon>
        <taxon>Coccomyxaceae</taxon>
        <taxon>Coccomyxa</taxon>
        <taxon>Coccomyxa subellipsoidea</taxon>
    </lineage>
</organism>
<feature type="compositionally biased region" description="Acidic residues" evidence="1">
    <location>
        <begin position="925"/>
        <end position="935"/>
    </location>
</feature>
<dbReference type="InterPro" id="IPR052575">
    <property type="entry name" value="SSU_processome_comp_20"/>
</dbReference>
<gene>
    <name evidence="5" type="ORF">COCSUDRAFT_65634</name>
</gene>